<feature type="transmembrane region" description="Helical" evidence="1">
    <location>
        <begin position="6"/>
        <end position="27"/>
    </location>
</feature>
<evidence type="ECO:0000256" key="1">
    <source>
        <dbReference type="SAM" id="Phobius"/>
    </source>
</evidence>
<keyword evidence="1" id="KW-0472">Membrane</keyword>
<sequence length="306" mass="34236">MAESNVRPLAIFTSYMIACSALTARCISLLIRRPSTTSTSHHAPAHKILIFSSLAALSLATTWYHMFCYFRWSYLDWATLHNLAGPDDPLLLGRWLRDTSLFKQAWASTLETADRTWWSLQIFGFCAVWSVMLAVQARKRNIPYAWAFMLLGQIVAISFASNLFFLAVLLYDVSPPSQPATRGSNSGIWHLFILGANVSLALIIPDQFGQPGFLKLLLAPHVLAFVPLLVESIAPARQQVGEPSWFIKIGVMAVIVGTASYKVITEHEQLSVIIETLHEHPAVSSVGWDVVCCWISYFAWYVFGRN</sequence>
<name>A0ABR0SJ26_9HYPO</name>
<protein>
    <submittedName>
        <fullName evidence="2">Uncharacterized protein</fullName>
    </submittedName>
</protein>
<feature type="transmembrane region" description="Helical" evidence="1">
    <location>
        <begin position="245"/>
        <end position="264"/>
    </location>
</feature>
<gene>
    <name evidence="2" type="ORF">PT974_07789</name>
</gene>
<organism evidence="2 3">
    <name type="scientific">Cladobotryum mycophilum</name>
    <dbReference type="NCBI Taxonomy" id="491253"/>
    <lineage>
        <taxon>Eukaryota</taxon>
        <taxon>Fungi</taxon>
        <taxon>Dikarya</taxon>
        <taxon>Ascomycota</taxon>
        <taxon>Pezizomycotina</taxon>
        <taxon>Sordariomycetes</taxon>
        <taxon>Hypocreomycetidae</taxon>
        <taxon>Hypocreales</taxon>
        <taxon>Hypocreaceae</taxon>
        <taxon>Cladobotryum</taxon>
    </lineage>
</organism>
<feature type="transmembrane region" description="Helical" evidence="1">
    <location>
        <begin position="285"/>
        <end position="303"/>
    </location>
</feature>
<keyword evidence="3" id="KW-1185">Reference proteome</keyword>
<feature type="transmembrane region" description="Helical" evidence="1">
    <location>
        <begin position="216"/>
        <end position="233"/>
    </location>
</feature>
<feature type="transmembrane region" description="Helical" evidence="1">
    <location>
        <begin position="48"/>
        <end position="67"/>
    </location>
</feature>
<comment type="caution">
    <text evidence="2">The sequence shown here is derived from an EMBL/GenBank/DDBJ whole genome shotgun (WGS) entry which is preliminary data.</text>
</comment>
<feature type="transmembrane region" description="Helical" evidence="1">
    <location>
        <begin position="147"/>
        <end position="171"/>
    </location>
</feature>
<dbReference type="EMBL" id="JAVFKD010000013">
    <property type="protein sequence ID" value="KAK5991755.1"/>
    <property type="molecule type" value="Genomic_DNA"/>
</dbReference>
<evidence type="ECO:0000313" key="2">
    <source>
        <dbReference type="EMBL" id="KAK5991755.1"/>
    </source>
</evidence>
<keyword evidence="1" id="KW-1133">Transmembrane helix</keyword>
<dbReference type="Proteomes" id="UP001338125">
    <property type="component" value="Unassembled WGS sequence"/>
</dbReference>
<keyword evidence="1" id="KW-0812">Transmembrane</keyword>
<reference evidence="2 3" key="1">
    <citation type="submission" date="2024-01" db="EMBL/GenBank/DDBJ databases">
        <title>Complete genome of Cladobotryum mycophilum ATHUM6906.</title>
        <authorList>
            <person name="Christinaki A.C."/>
            <person name="Myridakis A.I."/>
            <person name="Kouvelis V.N."/>
        </authorList>
    </citation>
    <scope>NUCLEOTIDE SEQUENCE [LARGE SCALE GENOMIC DNA]</scope>
    <source>
        <strain evidence="2 3">ATHUM6906</strain>
    </source>
</reference>
<proteinExistence type="predicted"/>
<feature type="transmembrane region" description="Helical" evidence="1">
    <location>
        <begin position="187"/>
        <end position="204"/>
    </location>
</feature>
<accession>A0ABR0SJ26</accession>
<evidence type="ECO:0000313" key="3">
    <source>
        <dbReference type="Proteomes" id="UP001338125"/>
    </source>
</evidence>
<feature type="transmembrane region" description="Helical" evidence="1">
    <location>
        <begin position="116"/>
        <end position="135"/>
    </location>
</feature>